<evidence type="ECO:0000313" key="4">
    <source>
        <dbReference type="WBParaSite" id="TTAC_0000570101-mRNA-1"/>
    </source>
</evidence>
<evidence type="ECO:0000313" key="3">
    <source>
        <dbReference type="Proteomes" id="UP000274429"/>
    </source>
</evidence>
<reference evidence="4" key="1">
    <citation type="submission" date="2017-02" db="UniProtKB">
        <authorList>
            <consortium name="WormBaseParasite"/>
        </authorList>
    </citation>
    <scope>IDENTIFICATION</scope>
</reference>
<reference evidence="2 3" key="2">
    <citation type="submission" date="2018-11" db="EMBL/GenBank/DDBJ databases">
        <authorList>
            <consortium name="Pathogen Informatics"/>
        </authorList>
    </citation>
    <scope>NUCLEOTIDE SEQUENCE [LARGE SCALE GENOMIC DNA]</scope>
</reference>
<evidence type="ECO:0000313" key="2">
    <source>
        <dbReference type="EMBL" id="VDM27440.1"/>
    </source>
</evidence>
<accession>A0A0R3WY61</accession>
<dbReference type="Proteomes" id="UP000274429">
    <property type="component" value="Unassembled WGS sequence"/>
</dbReference>
<dbReference type="WBParaSite" id="TTAC_0000570101-mRNA-1">
    <property type="protein sequence ID" value="TTAC_0000570101-mRNA-1"/>
    <property type="gene ID" value="TTAC_0000570101"/>
</dbReference>
<protein>
    <submittedName>
        <fullName evidence="4">Secreted protein</fullName>
    </submittedName>
</protein>
<keyword evidence="1" id="KW-0812">Transmembrane</keyword>
<gene>
    <name evidence="2" type="ORF">TTAC_LOCUS5686</name>
</gene>
<name>A0A0R3WY61_HYDTA</name>
<feature type="transmembrane region" description="Helical" evidence="1">
    <location>
        <begin position="14"/>
        <end position="31"/>
    </location>
</feature>
<dbReference type="OrthoDB" id="6276788at2759"/>
<keyword evidence="1" id="KW-0472">Membrane</keyword>
<evidence type="ECO:0000256" key="1">
    <source>
        <dbReference type="SAM" id="Phobius"/>
    </source>
</evidence>
<dbReference type="EMBL" id="UYWX01008567">
    <property type="protein sequence ID" value="VDM27440.1"/>
    <property type="molecule type" value="Genomic_DNA"/>
</dbReference>
<keyword evidence="1" id="KW-1133">Transmembrane helix</keyword>
<keyword evidence="3" id="KW-1185">Reference proteome</keyword>
<dbReference type="AlphaFoldDB" id="A0A0R3WY61"/>
<proteinExistence type="predicted"/>
<organism evidence="4">
    <name type="scientific">Hydatigena taeniaeformis</name>
    <name type="common">Feline tapeworm</name>
    <name type="synonym">Taenia taeniaeformis</name>
    <dbReference type="NCBI Taxonomy" id="6205"/>
    <lineage>
        <taxon>Eukaryota</taxon>
        <taxon>Metazoa</taxon>
        <taxon>Spiralia</taxon>
        <taxon>Lophotrochozoa</taxon>
        <taxon>Platyhelminthes</taxon>
        <taxon>Cestoda</taxon>
        <taxon>Eucestoda</taxon>
        <taxon>Cyclophyllidea</taxon>
        <taxon>Taeniidae</taxon>
        <taxon>Hydatigera</taxon>
    </lineage>
</organism>
<sequence length="165" mass="19263">VKKVTLTGVPTRPISWFGLVCFIVLVLSLVSKGEAQLARSRVEEILPTKNAPSESRKQIFRNVKEFRRYLQRLDEWLAITGLDENVEIYALKAGQSVLFDHAVLCIKHYQYKDRYNCHLSLTTTTTREEEEEEEEKVGFGQEKSLRFPCDLAMRDPEVRHRYIKM</sequence>